<gene>
    <name evidence="7" type="ORF">GTH32_00695</name>
</gene>
<dbReference type="PANTHER" id="PTHR33931">
    <property type="entry name" value="HOLIN-LIKE PROTEIN CIDA-RELATED"/>
    <property type="match status" value="1"/>
</dbReference>
<feature type="transmembrane region" description="Helical" evidence="6">
    <location>
        <begin position="7"/>
        <end position="30"/>
    </location>
</feature>
<evidence type="ECO:0000256" key="5">
    <source>
        <dbReference type="ARBA" id="ARBA00023136"/>
    </source>
</evidence>
<evidence type="ECO:0000256" key="6">
    <source>
        <dbReference type="SAM" id="Phobius"/>
    </source>
</evidence>
<feature type="transmembrane region" description="Helical" evidence="6">
    <location>
        <begin position="36"/>
        <end position="56"/>
    </location>
</feature>
<dbReference type="RefSeq" id="WP_163083310.1">
    <property type="nucleotide sequence ID" value="NZ_JAAAWN010000001.1"/>
</dbReference>
<keyword evidence="8" id="KW-1185">Reference proteome</keyword>
<evidence type="ECO:0000256" key="1">
    <source>
        <dbReference type="ARBA" id="ARBA00004651"/>
    </source>
</evidence>
<keyword evidence="3 6" id="KW-0812">Transmembrane</keyword>
<dbReference type="InterPro" id="IPR005538">
    <property type="entry name" value="LrgA/CidA"/>
</dbReference>
<dbReference type="Pfam" id="PF03788">
    <property type="entry name" value="LrgA"/>
    <property type="match status" value="1"/>
</dbReference>
<feature type="transmembrane region" description="Helical" evidence="6">
    <location>
        <begin position="63"/>
        <end position="83"/>
    </location>
</feature>
<evidence type="ECO:0000256" key="2">
    <source>
        <dbReference type="ARBA" id="ARBA00022475"/>
    </source>
</evidence>
<keyword evidence="2" id="KW-1003">Cell membrane</keyword>
<keyword evidence="5 6" id="KW-0472">Membrane</keyword>
<dbReference type="Proteomes" id="UP000470213">
    <property type="component" value="Unassembled WGS sequence"/>
</dbReference>
<organism evidence="7 8">
    <name type="scientific">Alteromonas profundi</name>
    <dbReference type="NCBI Taxonomy" id="2696062"/>
    <lineage>
        <taxon>Bacteria</taxon>
        <taxon>Pseudomonadati</taxon>
        <taxon>Pseudomonadota</taxon>
        <taxon>Gammaproteobacteria</taxon>
        <taxon>Alteromonadales</taxon>
        <taxon>Alteromonadaceae</taxon>
        <taxon>Alteromonas/Salinimonas group</taxon>
        <taxon>Alteromonas</taxon>
    </lineage>
</organism>
<comment type="caution">
    <text evidence="7">The sequence shown here is derived from an EMBL/GenBank/DDBJ whole genome shotgun (WGS) entry which is preliminary data.</text>
</comment>
<comment type="subcellular location">
    <subcellularLocation>
        <location evidence="1">Cell membrane</location>
        <topology evidence="1">Multi-pass membrane protein</topology>
    </subcellularLocation>
</comment>
<dbReference type="AlphaFoldDB" id="A0A7X5LI54"/>
<evidence type="ECO:0000313" key="7">
    <source>
        <dbReference type="EMBL" id="NDV89713.1"/>
    </source>
</evidence>
<protein>
    <submittedName>
        <fullName evidence="7">CidA/LrgA family protein</fullName>
    </submittedName>
</protein>
<proteinExistence type="predicted"/>
<keyword evidence="4 6" id="KW-1133">Transmembrane helix</keyword>
<name>A0A7X5LI54_9ALTE</name>
<reference evidence="7 8" key="1">
    <citation type="submission" date="2020-01" db="EMBL/GenBank/DDBJ databases">
        <authorList>
            <person name="Chen J."/>
            <person name="Zhu S."/>
            <person name="Yang J."/>
        </authorList>
    </citation>
    <scope>NUCLEOTIDE SEQUENCE [LARGE SCALE GENOMIC DNA]</scope>
    <source>
        <strain evidence="7 8">345S023</strain>
    </source>
</reference>
<feature type="transmembrane region" description="Helical" evidence="6">
    <location>
        <begin position="89"/>
        <end position="108"/>
    </location>
</feature>
<accession>A0A7X5LI54</accession>
<sequence length="127" mass="13526">MAKAGKWLVGWGVILLCYYAGIVISASFHLPVPGTLVGLCLLLIMLFLFSGLDSFIALAATPLLTHMSLLFVPAVLGVGIYWQDIMQNWMAIAIAIVVSTAMSLGLAGKVTVLVFGKRGNDTDNSQI</sequence>
<evidence type="ECO:0000313" key="8">
    <source>
        <dbReference type="Proteomes" id="UP000470213"/>
    </source>
</evidence>
<dbReference type="GO" id="GO:0005886">
    <property type="term" value="C:plasma membrane"/>
    <property type="evidence" value="ECO:0007669"/>
    <property type="project" value="UniProtKB-SubCell"/>
</dbReference>
<dbReference type="PANTHER" id="PTHR33931:SF2">
    <property type="entry name" value="HOLIN-LIKE PROTEIN CIDA"/>
    <property type="match status" value="1"/>
</dbReference>
<evidence type="ECO:0000256" key="3">
    <source>
        <dbReference type="ARBA" id="ARBA00022692"/>
    </source>
</evidence>
<dbReference type="EMBL" id="JAAAWN010000001">
    <property type="protein sequence ID" value="NDV89713.1"/>
    <property type="molecule type" value="Genomic_DNA"/>
</dbReference>
<evidence type="ECO:0000256" key="4">
    <source>
        <dbReference type="ARBA" id="ARBA00022989"/>
    </source>
</evidence>